<accession>A0A9P6HC85</accession>
<keyword evidence="3" id="KW-1185">Reference proteome</keyword>
<evidence type="ECO:0000313" key="3">
    <source>
        <dbReference type="Proteomes" id="UP000736335"/>
    </source>
</evidence>
<feature type="region of interest" description="Disordered" evidence="1">
    <location>
        <begin position="1"/>
        <end position="25"/>
    </location>
</feature>
<organism evidence="2 3">
    <name type="scientific">Thelephora terrestris</name>
    <dbReference type="NCBI Taxonomy" id="56493"/>
    <lineage>
        <taxon>Eukaryota</taxon>
        <taxon>Fungi</taxon>
        <taxon>Dikarya</taxon>
        <taxon>Basidiomycota</taxon>
        <taxon>Agaricomycotina</taxon>
        <taxon>Agaricomycetes</taxon>
        <taxon>Thelephorales</taxon>
        <taxon>Thelephoraceae</taxon>
        <taxon>Thelephora</taxon>
    </lineage>
</organism>
<protein>
    <submittedName>
        <fullName evidence="2">Uncharacterized protein</fullName>
    </submittedName>
</protein>
<dbReference type="AlphaFoldDB" id="A0A9P6HC85"/>
<feature type="region of interest" description="Disordered" evidence="1">
    <location>
        <begin position="62"/>
        <end position="86"/>
    </location>
</feature>
<evidence type="ECO:0000256" key="1">
    <source>
        <dbReference type="SAM" id="MobiDB-lite"/>
    </source>
</evidence>
<proteinExistence type="predicted"/>
<feature type="region of interest" description="Disordered" evidence="1">
    <location>
        <begin position="161"/>
        <end position="182"/>
    </location>
</feature>
<reference evidence="2" key="1">
    <citation type="journal article" date="2020" name="Nat. Commun.">
        <title>Large-scale genome sequencing of mycorrhizal fungi provides insights into the early evolution of symbiotic traits.</title>
        <authorList>
            <person name="Miyauchi S."/>
            <person name="Kiss E."/>
            <person name="Kuo A."/>
            <person name="Drula E."/>
            <person name="Kohler A."/>
            <person name="Sanchez-Garcia M."/>
            <person name="Morin E."/>
            <person name="Andreopoulos B."/>
            <person name="Barry K.W."/>
            <person name="Bonito G."/>
            <person name="Buee M."/>
            <person name="Carver A."/>
            <person name="Chen C."/>
            <person name="Cichocki N."/>
            <person name="Clum A."/>
            <person name="Culley D."/>
            <person name="Crous P.W."/>
            <person name="Fauchery L."/>
            <person name="Girlanda M."/>
            <person name="Hayes R.D."/>
            <person name="Keri Z."/>
            <person name="LaButti K."/>
            <person name="Lipzen A."/>
            <person name="Lombard V."/>
            <person name="Magnuson J."/>
            <person name="Maillard F."/>
            <person name="Murat C."/>
            <person name="Nolan M."/>
            <person name="Ohm R.A."/>
            <person name="Pangilinan J."/>
            <person name="Pereira M.F."/>
            <person name="Perotto S."/>
            <person name="Peter M."/>
            <person name="Pfister S."/>
            <person name="Riley R."/>
            <person name="Sitrit Y."/>
            <person name="Stielow J.B."/>
            <person name="Szollosi G."/>
            <person name="Zifcakova L."/>
            <person name="Stursova M."/>
            <person name="Spatafora J.W."/>
            <person name="Tedersoo L."/>
            <person name="Vaario L.M."/>
            <person name="Yamada A."/>
            <person name="Yan M."/>
            <person name="Wang P."/>
            <person name="Xu J."/>
            <person name="Bruns T."/>
            <person name="Baldrian P."/>
            <person name="Vilgalys R."/>
            <person name="Dunand C."/>
            <person name="Henrissat B."/>
            <person name="Grigoriev I.V."/>
            <person name="Hibbett D."/>
            <person name="Nagy L.G."/>
            <person name="Martin F.M."/>
        </authorList>
    </citation>
    <scope>NUCLEOTIDE SEQUENCE</scope>
    <source>
        <strain evidence="2">UH-Tt-Lm1</strain>
    </source>
</reference>
<gene>
    <name evidence="2" type="ORF">BJ322DRAFT_1022174</name>
</gene>
<evidence type="ECO:0000313" key="2">
    <source>
        <dbReference type="EMBL" id="KAF9783535.1"/>
    </source>
</evidence>
<comment type="caution">
    <text evidence="2">The sequence shown here is derived from an EMBL/GenBank/DDBJ whole genome shotgun (WGS) entry which is preliminary data.</text>
</comment>
<sequence length="292" mass="32003">MPQKAKGNREMTGSEGERTEIRAGFSPVVRCNSQAGRLNSQRNTKTSELGCKILRRRLKSSMAKSQLGTPINSGPSGLKSHVQEDPLYRRGYSTRSRLRIRALLPEARLLETAESMRALVGETFREANEGHEELDSEAQLGFEGSDEEACSVARTLPSSDAWTLDPLDGNSRRDPPMETARASSAWRNAIYVSNCLGGKVSSGTRIASCLAGDVAMNADSWGDQNGNNPQNYTILSGLATGWIEKRNKPRTNVEEELETETRGAVNVGKQAMESKGIRCGQCNRIEKNYHAP</sequence>
<dbReference type="EMBL" id="WIUZ02000010">
    <property type="protein sequence ID" value="KAF9783535.1"/>
    <property type="molecule type" value="Genomic_DNA"/>
</dbReference>
<name>A0A9P6HC85_9AGAM</name>
<feature type="compositionally biased region" description="Polar residues" evidence="1">
    <location>
        <begin position="62"/>
        <end position="75"/>
    </location>
</feature>
<reference evidence="2" key="2">
    <citation type="submission" date="2020-11" db="EMBL/GenBank/DDBJ databases">
        <authorList>
            <consortium name="DOE Joint Genome Institute"/>
            <person name="Kuo A."/>
            <person name="Miyauchi S."/>
            <person name="Kiss E."/>
            <person name="Drula E."/>
            <person name="Kohler A."/>
            <person name="Sanchez-Garcia M."/>
            <person name="Andreopoulos B."/>
            <person name="Barry K.W."/>
            <person name="Bonito G."/>
            <person name="Buee M."/>
            <person name="Carver A."/>
            <person name="Chen C."/>
            <person name="Cichocki N."/>
            <person name="Clum A."/>
            <person name="Culley D."/>
            <person name="Crous P.W."/>
            <person name="Fauchery L."/>
            <person name="Girlanda M."/>
            <person name="Hayes R."/>
            <person name="Keri Z."/>
            <person name="Labutti K."/>
            <person name="Lipzen A."/>
            <person name="Lombard V."/>
            <person name="Magnuson J."/>
            <person name="Maillard F."/>
            <person name="Morin E."/>
            <person name="Murat C."/>
            <person name="Nolan M."/>
            <person name="Ohm R."/>
            <person name="Pangilinan J."/>
            <person name="Pereira M."/>
            <person name="Perotto S."/>
            <person name="Peter M."/>
            <person name="Riley R."/>
            <person name="Sitrit Y."/>
            <person name="Stielow B."/>
            <person name="Szollosi G."/>
            <person name="Zifcakova L."/>
            <person name="Stursova M."/>
            <person name="Spatafora J.W."/>
            <person name="Tedersoo L."/>
            <person name="Vaario L.-M."/>
            <person name="Yamada A."/>
            <person name="Yan M."/>
            <person name="Wang P."/>
            <person name="Xu J."/>
            <person name="Bruns T."/>
            <person name="Baldrian P."/>
            <person name="Vilgalys R."/>
            <person name="Henrissat B."/>
            <person name="Grigoriev I.V."/>
            <person name="Hibbett D."/>
            <person name="Nagy L.G."/>
            <person name="Martin F.M."/>
        </authorList>
    </citation>
    <scope>NUCLEOTIDE SEQUENCE</scope>
    <source>
        <strain evidence="2">UH-Tt-Lm1</strain>
    </source>
</reference>
<dbReference type="Proteomes" id="UP000736335">
    <property type="component" value="Unassembled WGS sequence"/>
</dbReference>